<accession>A0A1A3CTV1</accession>
<name>A0A1A3CTV1_MYCAS</name>
<evidence type="ECO:0000313" key="4">
    <source>
        <dbReference type="Proteomes" id="UP000093795"/>
    </source>
</evidence>
<protein>
    <submittedName>
        <fullName evidence="3">Uncharacterized protein</fullName>
    </submittedName>
</protein>
<feature type="compositionally biased region" description="Low complexity" evidence="1">
    <location>
        <begin position="59"/>
        <end position="69"/>
    </location>
</feature>
<feature type="region of interest" description="Disordered" evidence="1">
    <location>
        <begin position="59"/>
        <end position="79"/>
    </location>
</feature>
<feature type="transmembrane region" description="Helical" evidence="2">
    <location>
        <begin position="30"/>
        <end position="50"/>
    </location>
</feature>
<dbReference type="AlphaFoldDB" id="A0A1A3CTV1"/>
<dbReference type="RefSeq" id="WP_065119360.1">
    <property type="nucleotide sequence ID" value="NZ_LZKQ01000042.1"/>
</dbReference>
<gene>
    <name evidence="3" type="ORF">A9X01_12175</name>
</gene>
<comment type="caution">
    <text evidence="3">The sequence shown here is derived from an EMBL/GenBank/DDBJ whole genome shotgun (WGS) entry which is preliminary data.</text>
</comment>
<dbReference type="EMBL" id="LZKQ01000042">
    <property type="protein sequence ID" value="OBI90249.1"/>
    <property type="molecule type" value="Genomic_DNA"/>
</dbReference>
<evidence type="ECO:0000256" key="2">
    <source>
        <dbReference type="SAM" id="Phobius"/>
    </source>
</evidence>
<dbReference type="Proteomes" id="UP000093795">
    <property type="component" value="Unassembled WGS sequence"/>
</dbReference>
<keyword evidence="2" id="KW-0472">Membrane</keyword>
<reference evidence="3 4" key="1">
    <citation type="submission" date="2016-06" db="EMBL/GenBank/DDBJ databases">
        <authorList>
            <person name="Kjaerup R.B."/>
            <person name="Dalgaard T.S."/>
            <person name="Juul-Madsen H.R."/>
        </authorList>
    </citation>
    <scope>NUCLEOTIDE SEQUENCE [LARGE SCALE GENOMIC DNA]</scope>
    <source>
        <strain evidence="3 4">1081914.2</strain>
    </source>
</reference>
<evidence type="ECO:0000256" key="1">
    <source>
        <dbReference type="SAM" id="MobiDB-lite"/>
    </source>
</evidence>
<keyword evidence="2" id="KW-1133">Transmembrane helix</keyword>
<keyword evidence="2" id="KW-0812">Transmembrane</keyword>
<evidence type="ECO:0000313" key="3">
    <source>
        <dbReference type="EMBL" id="OBI90249.1"/>
    </source>
</evidence>
<proteinExistence type="predicted"/>
<organism evidence="3 4">
    <name type="scientific">Mycobacterium asiaticum</name>
    <dbReference type="NCBI Taxonomy" id="1790"/>
    <lineage>
        <taxon>Bacteria</taxon>
        <taxon>Bacillati</taxon>
        <taxon>Actinomycetota</taxon>
        <taxon>Actinomycetes</taxon>
        <taxon>Mycobacteriales</taxon>
        <taxon>Mycobacteriaceae</taxon>
        <taxon>Mycobacterium</taxon>
    </lineage>
</organism>
<sequence>MASRAVGSLLLLPEVKLTARLTFAYAAHTFAFASATCWLVYVGAGGGSYFGSGRSQAPTATPIATNAIPSETSPIHRDG</sequence>